<keyword evidence="2" id="KW-1185">Reference proteome</keyword>
<evidence type="ECO:0000313" key="2">
    <source>
        <dbReference type="Proteomes" id="UP000308092"/>
    </source>
</evidence>
<reference evidence="1 2" key="1">
    <citation type="submission" date="2019-03" db="EMBL/GenBank/DDBJ databases">
        <title>The genome sequence of a newly discovered highly antifungal drug resistant Aspergillus species, Aspergillus tanneri NIH 1004.</title>
        <authorList>
            <person name="Mounaud S."/>
            <person name="Singh I."/>
            <person name="Joardar V."/>
            <person name="Pakala S."/>
            <person name="Pakala S."/>
            <person name="Venepally P."/>
            <person name="Hoover J."/>
            <person name="Nierman W."/>
            <person name="Chung J."/>
            <person name="Losada L."/>
        </authorList>
    </citation>
    <scope>NUCLEOTIDE SEQUENCE [LARGE SCALE GENOMIC DNA]</scope>
    <source>
        <strain evidence="1 2">NIH1004</strain>
    </source>
</reference>
<accession>A0A4S3J4A8</accession>
<proteinExistence type="predicted"/>
<dbReference type="AlphaFoldDB" id="A0A4S3J4A8"/>
<gene>
    <name evidence="1" type="ORF">EYZ11_011084</name>
</gene>
<dbReference type="EMBL" id="SOSA01000649">
    <property type="protein sequence ID" value="THC89472.1"/>
    <property type="molecule type" value="Genomic_DNA"/>
</dbReference>
<dbReference type="Proteomes" id="UP000308092">
    <property type="component" value="Unassembled WGS sequence"/>
</dbReference>
<dbReference type="VEuPathDB" id="FungiDB:EYZ11_011084"/>
<name>A0A4S3J4A8_9EURO</name>
<evidence type="ECO:0000313" key="1">
    <source>
        <dbReference type="EMBL" id="THC89472.1"/>
    </source>
</evidence>
<comment type="caution">
    <text evidence="1">The sequence shown here is derived from an EMBL/GenBank/DDBJ whole genome shotgun (WGS) entry which is preliminary data.</text>
</comment>
<sequence length="77" mass="8979">MKDSARPHTFLNVFIKVRRDFIENPAPASVFYYGLFYLQTPLRLLKITNAKEKQQNFAKFTFATHGTEFSEGLSVKY</sequence>
<protein>
    <submittedName>
        <fullName evidence="1">Uncharacterized protein</fullName>
    </submittedName>
</protein>
<organism evidence="1 2">
    <name type="scientific">Aspergillus tanneri</name>
    <dbReference type="NCBI Taxonomy" id="1220188"/>
    <lineage>
        <taxon>Eukaryota</taxon>
        <taxon>Fungi</taxon>
        <taxon>Dikarya</taxon>
        <taxon>Ascomycota</taxon>
        <taxon>Pezizomycotina</taxon>
        <taxon>Eurotiomycetes</taxon>
        <taxon>Eurotiomycetidae</taxon>
        <taxon>Eurotiales</taxon>
        <taxon>Aspergillaceae</taxon>
        <taxon>Aspergillus</taxon>
        <taxon>Aspergillus subgen. Circumdati</taxon>
    </lineage>
</organism>